<gene>
    <name evidence="1" type="ORF">HU668_18140</name>
</gene>
<evidence type="ECO:0000313" key="1">
    <source>
        <dbReference type="EMBL" id="NUY98379.1"/>
    </source>
</evidence>
<dbReference type="EMBL" id="JABWPM010000025">
    <property type="protein sequence ID" value="NUY98379.1"/>
    <property type="molecule type" value="Genomic_DNA"/>
</dbReference>
<organism evidence="1 2">
    <name type="scientific">Pantoea brenneri</name>
    <dbReference type="NCBI Taxonomy" id="472694"/>
    <lineage>
        <taxon>Bacteria</taxon>
        <taxon>Pseudomonadati</taxon>
        <taxon>Pseudomonadota</taxon>
        <taxon>Gammaproteobacteria</taxon>
        <taxon>Enterobacterales</taxon>
        <taxon>Erwiniaceae</taxon>
        <taxon>Pantoea</taxon>
    </lineage>
</organism>
<sequence>MKTSRYQEYDSHYFMGAIHKVLFGPAFAHLEHLLKGIHRDHKRLNGCDMGFMYDDRFFPSRAGAKYDRMPQLHHELHERMEDYLALQRTFEHESHTVMSWYRNMLPRARKLGELRANLMKEVLSVIISDRAFEPLNGITAADEVTYPLTEEVKKLQLKYIGMRFILS</sequence>
<evidence type="ECO:0000313" key="2">
    <source>
        <dbReference type="Proteomes" id="UP000566985"/>
    </source>
</evidence>
<protein>
    <submittedName>
        <fullName evidence="1">Uncharacterized protein</fullName>
    </submittedName>
</protein>
<dbReference type="Proteomes" id="UP000566985">
    <property type="component" value="Unassembled WGS sequence"/>
</dbReference>
<reference evidence="1 2" key="1">
    <citation type="submission" date="2020-05" db="EMBL/GenBank/DDBJ databases">
        <title>Whole Genome Sequences of Enterobacteriales Associated with the International Space Station.</title>
        <authorList>
            <person name="Bharadwaj A."/>
            <person name="Daudu R."/>
            <person name="Singh N."/>
            <person name="Wood J."/>
            <person name="Debieu M."/>
            <person name="Mason C."/>
            <person name="Wang C."/>
            <person name="Venkateswaran K."/>
        </authorList>
    </citation>
    <scope>NUCLEOTIDE SEQUENCE [LARGE SCALE GENOMIC DNA]</scope>
    <source>
        <strain evidence="1 2">IF5SW-B1</strain>
    </source>
</reference>
<comment type="caution">
    <text evidence="1">The sequence shown here is derived from an EMBL/GenBank/DDBJ whole genome shotgun (WGS) entry which is preliminary data.</text>
</comment>
<name>A0A7Y6NH24_9GAMM</name>
<dbReference type="GeneID" id="57346998"/>
<dbReference type="AlphaFoldDB" id="A0A7Y6NH24"/>
<accession>A0A7Y6NH24</accession>
<proteinExistence type="predicted"/>
<dbReference type="RefSeq" id="WP_069729522.1">
    <property type="nucleotide sequence ID" value="NZ_JABWPE010000025.1"/>
</dbReference>